<dbReference type="HOGENOM" id="CLU_2455102_0_0_1"/>
<evidence type="ECO:0000313" key="2">
    <source>
        <dbReference type="Proteomes" id="UP000054477"/>
    </source>
</evidence>
<evidence type="ECO:0000313" key="1">
    <source>
        <dbReference type="EMBL" id="KIK08168.1"/>
    </source>
</evidence>
<dbReference type="EMBL" id="KN838543">
    <property type="protein sequence ID" value="KIK08168.1"/>
    <property type="molecule type" value="Genomic_DNA"/>
</dbReference>
<reference evidence="2" key="2">
    <citation type="submission" date="2015-01" db="EMBL/GenBank/DDBJ databases">
        <title>Evolutionary Origins and Diversification of the Mycorrhizal Mutualists.</title>
        <authorList>
            <consortium name="DOE Joint Genome Institute"/>
            <consortium name="Mycorrhizal Genomics Consortium"/>
            <person name="Kohler A."/>
            <person name="Kuo A."/>
            <person name="Nagy L.G."/>
            <person name="Floudas D."/>
            <person name="Copeland A."/>
            <person name="Barry K.W."/>
            <person name="Cichocki N."/>
            <person name="Veneault-Fourrey C."/>
            <person name="LaButti K."/>
            <person name="Lindquist E.A."/>
            <person name="Lipzen A."/>
            <person name="Lundell T."/>
            <person name="Morin E."/>
            <person name="Murat C."/>
            <person name="Riley R."/>
            <person name="Ohm R."/>
            <person name="Sun H."/>
            <person name="Tunlid A."/>
            <person name="Henrissat B."/>
            <person name="Grigoriev I.V."/>
            <person name="Hibbett D.S."/>
            <person name="Martin F."/>
        </authorList>
    </citation>
    <scope>NUCLEOTIDE SEQUENCE [LARGE SCALE GENOMIC DNA]</scope>
    <source>
        <strain evidence="2">LaAM-08-1</strain>
    </source>
</reference>
<organism evidence="1 2">
    <name type="scientific">Laccaria amethystina LaAM-08-1</name>
    <dbReference type="NCBI Taxonomy" id="1095629"/>
    <lineage>
        <taxon>Eukaryota</taxon>
        <taxon>Fungi</taxon>
        <taxon>Dikarya</taxon>
        <taxon>Basidiomycota</taxon>
        <taxon>Agaricomycotina</taxon>
        <taxon>Agaricomycetes</taxon>
        <taxon>Agaricomycetidae</taxon>
        <taxon>Agaricales</taxon>
        <taxon>Agaricineae</taxon>
        <taxon>Hydnangiaceae</taxon>
        <taxon>Laccaria</taxon>
    </lineage>
</organism>
<dbReference type="Proteomes" id="UP000054477">
    <property type="component" value="Unassembled WGS sequence"/>
</dbReference>
<gene>
    <name evidence="1" type="ORF">K443DRAFT_586133</name>
</gene>
<sequence length="89" mass="10275">MYVCKFLHLTNFFTSLYKLCTTFQNLSNYHHFLRIHNEKLGMGDTEVYLCLAPLLHLLRGPPSTCRQSWGLLTILKPEGVDKRAGTTIF</sequence>
<proteinExistence type="predicted"/>
<reference evidence="1 2" key="1">
    <citation type="submission" date="2014-04" db="EMBL/GenBank/DDBJ databases">
        <authorList>
            <consortium name="DOE Joint Genome Institute"/>
            <person name="Kuo A."/>
            <person name="Kohler A."/>
            <person name="Nagy L.G."/>
            <person name="Floudas D."/>
            <person name="Copeland A."/>
            <person name="Barry K.W."/>
            <person name="Cichocki N."/>
            <person name="Veneault-Fourrey C."/>
            <person name="LaButti K."/>
            <person name="Lindquist E.A."/>
            <person name="Lipzen A."/>
            <person name="Lundell T."/>
            <person name="Morin E."/>
            <person name="Murat C."/>
            <person name="Sun H."/>
            <person name="Tunlid A."/>
            <person name="Henrissat B."/>
            <person name="Grigoriev I.V."/>
            <person name="Hibbett D.S."/>
            <person name="Martin F."/>
            <person name="Nordberg H.P."/>
            <person name="Cantor M.N."/>
            <person name="Hua S.X."/>
        </authorList>
    </citation>
    <scope>NUCLEOTIDE SEQUENCE [LARGE SCALE GENOMIC DNA]</scope>
    <source>
        <strain evidence="1 2">LaAM-08-1</strain>
    </source>
</reference>
<accession>A0A0C9YJ92</accession>
<name>A0A0C9YJ92_9AGAR</name>
<protein>
    <submittedName>
        <fullName evidence="1">Uncharacterized protein</fullName>
    </submittedName>
</protein>
<dbReference type="AlphaFoldDB" id="A0A0C9YJ92"/>
<keyword evidence="2" id="KW-1185">Reference proteome</keyword>